<proteinExistence type="predicted"/>
<comment type="caution">
    <text evidence="2">The sequence shown here is derived from an EMBL/GenBank/DDBJ whole genome shotgun (WGS) entry which is preliminary data.</text>
</comment>
<sequence length="220" mass="24019">MKLLHSFQRNTFSDAPQQHPTTSSTTQQAVLMQEPLTEVPVPQQSSNQSAADYLRDLFLRECDTQSYTTSEVYRATAISLGAPSISVPAPLCGTAAPQVQHSVPSLSLRDSIRALPFPTNSRESYSASSNPPSKATRPRVQNTKAAPSGQVKYLTFSQAPAQESPEFTDPEYDTDMRSQIHKPRESLDGSIEHDLTHSLLFDMANAVSSSVTARAPTSHE</sequence>
<evidence type="ECO:0000313" key="2">
    <source>
        <dbReference type="EMBL" id="KWX12393.1"/>
    </source>
</evidence>
<gene>
    <name evidence="2" type="ORF">QR46_3647</name>
</gene>
<dbReference type="EMBL" id="JXTI01000120">
    <property type="protein sequence ID" value="KWX12393.1"/>
    <property type="molecule type" value="Genomic_DNA"/>
</dbReference>
<dbReference type="VEuPathDB" id="GiardiaDB:QR46_3647"/>
<dbReference type="Proteomes" id="UP000070089">
    <property type="component" value="Unassembled WGS sequence"/>
</dbReference>
<feature type="region of interest" description="Disordered" evidence="1">
    <location>
        <begin position="1"/>
        <end position="27"/>
    </location>
</feature>
<feature type="compositionally biased region" description="Basic and acidic residues" evidence="1">
    <location>
        <begin position="174"/>
        <end position="190"/>
    </location>
</feature>
<evidence type="ECO:0000313" key="3">
    <source>
        <dbReference type="Proteomes" id="UP000070089"/>
    </source>
</evidence>
<feature type="compositionally biased region" description="Low complexity" evidence="1">
    <location>
        <begin position="16"/>
        <end position="27"/>
    </location>
</feature>
<protein>
    <submittedName>
        <fullName evidence="2">Uncharacterized protein</fullName>
    </submittedName>
</protein>
<dbReference type="AlphaFoldDB" id="A0A132NQI8"/>
<organism evidence="2 3">
    <name type="scientific">Giardia duodenalis assemblage B</name>
    <dbReference type="NCBI Taxonomy" id="1394984"/>
    <lineage>
        <taxon>Eukaryota</taxon>
        <taxon>Metamonada</taxon>
        <taxon>Diplomonadida</taxon>
        <taxon>Hexamitidae</taxon>
        <taxon>Giardiinae</taxon>
        <taxon>Giardia</taxon>
    </lineage>
</organism>
<evidence type="ECO:0000256" key="1">
    <source>
        <dbReference type="SAM" id="MobiDB-lite"/>
    </source>
</evidence>
<feature type="compositionally biased region" description="Polar residues" evidence="1">
    <location>
        <begin position="118"/>
        <end position="145"/>
    </location>
</feature>
<dbReference type="OrthoDB" id="10261339at2759"/>
<name>A0A132NQI8_GIAIN</name>
<accession>A0A132NQI8</accession>
<feature type="region of interest" description="Disordered" evidence="1">
    <location>
        <begin position="117"/>
        <end position="190"/>
    </location>
</feature>
<reference evidence="2 3" key="1">
    <citation type="journal article" date="2015" name="Mol. Biochem. Parasitol.">
        <title>Identification of polymorphic genes for use in assemblage B genotyping assays through comparative genomics of multiple assemblage B Giardia duodenalis isolates.</title>
        <authorList>
            <person name="Wielinga C."/>
            <person name="Thompson R.C."/>
            <person name="Monis P."/>
            <person name="Ryan U."/>
        </authorList>
    </citation>
    <scope>NUCLEOTIDE SEQUENCE [LARGE SCALE GENOMIC DNA]</scope>
    <source>
        <strain evidence="2 3">BAH15c1</strain>
    </source>
</reference>